<evidence type="ECO:0000313" key="2">
    <source>
        <dbReference type="EMBL" id="RJP67569.1"/>
    </source>
</evidence>
<evidence type="ECO:0000313" key="3">
    <source>
        <dbReference type="Proteomes" id="UP000285961"/>
    </source>
</evidence>
<organism evidence="2 3">
    <name type="scientific">Candidatus Abyssobacteria bacterium SURF_17</name>
    <dbReference type="NCBI Taxonomy" id="2093361"/>
    <lineage>
        <taxon>Bacteria</taxon>
        <taxon>Pseudomonadati</taxon>
        <taxon>Candidatus Hydrogenedentota</taxon>
        <taxon>Candidatus Abyssobacteria</taxon>
    </lineage>
</organism>
<dbReference type="InterPro" id="IPR010359">
    <property type="entry name" value="IrrE_HExxH"/>
</dbReference>
<accession>A0A419EU11</accession>
<gene>
    <name evidence="2" type="ORF">C4532_14405</name>
</gene>
<dbReference type="AlphaFoldDB" id="A0A419EU11"/>
<dbReference type="EMBL" id="QZKI01000102">
    <property type="protein sequence ID" value="RJP67569.1"/>
    <property type="molecule type" value="Genomic_DNA"/>
</dbReference>
<protein>
    <submittedName>
        <fullName evidence="2">ImmA/IrrE family metallo-endopeptidase</fullName>
    </submittedName>
</protein>
<dbReference type="Proteomes" id="UP000285961">
    <property type="component" value="Unassembled WGS sequence"/>
</dbReference>
<feature type="domain" description="IrrE N-terminal-like" evidence="1">
    <location>
        <begin position="32"/>
        <end position="160"/>
    </location>
</feature>
<comment type="caution">
    <text evidence="2">The sequence shown here is derived from an EMBL/GenBank/DDBJ whole genome shotgun (WGS) entry which is preliminary data.</text>
</comment>
<name>A0A419EU11_9BACT</name>
<reference evidence="2 3" key="1">
    <citation type="journal article" date="2017" name="ISME J.">
        <title>Energy and carbon metabolisms in a deep terrestrial subsurface fluid microbial community.</title>
        <authorList>
            <person name="Momper L."/>
            <person name="Jungbluth S.P."/>
            <person name="Lee M.D."/>
            <person name="Amend J.P."/>
        </authorList>
    </citation>
    <scope>NUCLEOTIDE SEQUENCE [LARGE SCALE GENOMIC DNA]</scope>
    <source>
        <strain evidence="2">SURF_17</strain>
    </source>
</reference>
<dbReference type="Pfam" id="PF06114">
    <property type="entry name" value="Peptidase_M78"/>
    <property type="match status" value="1"/>
</dbReference>
<proteinExistence type="predicted"/>
<sequence>MMFYETLEKLESETDFGFNKRPLGYGDFKRICRNHQIYVKERPLLSELKGVFTWYGDNPYVCISSRLPEKERTFVAFCELGHFFMHDKTNHFFTKMQDKWQLGEMEYQTRVFAHLCIVPTPDLVEIFSRRRGLGKPMNFRYLSELAELYHTTFPIVDSRLRIFYDYLFVRPEILGREAWPV</sequence>
<dbReference type="Gene3D" id="1.10.10.2910">
    <property type="match status" value="1"/>
</dbReference>
<evidence type="ECO:0000259" key="1">
    <source>
        <dbReference type="Pfam" id="PF06114"/>
    </source>
</evidence>